<keyword evidence="10 15" id="KW-0482">Metalloprotease</keyword>
<evidence type="ECO:0000256" key="8">
    <source>
        <dbReference type="ARBA" id="ARBA00022833"/>
    </source>
</evidence>
<dbReference type="SUPFAM" id="SSF55486">
    <property type="entry name" value="Metalloproteases ('zincins'), catalytic domain"/>
    <property type="match status" value="1"/>
</dbReference>
<dbReference type="Gene3D" id="3.10.170.20">
    <property type="match status" value="1"/>
</dbReference>
<feature type="compositionally biased region" description="Polar residues" evidence="16">
    <location>
        <begin position="501"/>
        <end position="515"/>
    </location>
</feature>
<evidence type="ECO:0000256" key="7">
    <source>
        <dbReference type="ARBA" id="ARBA00022801"/>
    </source>
</evidence>
<dbReference type="PANTHER" id="PTHR10942:SF0">
    <property type="entry name" value="LEISHMANOLYSIN-LIKE PEPTIDASE"/>
    <property type="match status" value="1"/>
</dbReference>
<feature type="compositionally biased region" description="Polar residues" evidence="16">
    <location>
        <begin position="464"/>
        <end position="490"/>
    </location>
</feature>
<dbReference type="Gene3D" id="2.10.55.10">
    <property type="entry name" value="Leishmanolysin domain 3"/>
    <property type="match status" value="1"/>
</dbReference>
<name>A0A1X0P3S2_9TRYP</name>
<dbReference type="GO" id="GO:0004222">
    <property type="term" value="F:metalloendopeptidase activity"/>
    <property type="evidence" value="ECO:0007669"/>
    <property type="project" value="UniProtKB-UniRule"/>
</dbReference>
<feature type="region of interest" description="Disordered" evidence="16">
    <location>
        <begin position="437"/>
        <end position="529"/>
    </location>
</feature>
<dbReference type="Gene3D" id="2.30.34.10">
    <property type="entry name" value="Leishmanolysin domain 4"/>
    <property type="match status" value="1"/>
</dbReference>
<evidence type="ECO:0000256" key="13">
    <source>
        <dbReference type="ARBA" id="ARBA00023157"/>
    </source>
</evidence>
<keyword evidence="5 15" id="KW-0479">Metal-binding</keyword>
<evidence type="ECO:0000256" key="15">
    <source>
        <dbReference type="RuleBase" id="RU366077"/>
    </source>
</evidence>
<dbReference type="Pfam" id="PF01457">
    <property type="entry name" value="Peptidase_M8"/>
    <property type="match status" value="1"/>
</dbReference>
<evidence type="ECO:0000256" key="4">
    <source>
        <dbReference type="ARBA" id="ARBA00022670"/>
    </source>
</evidence>
<dbReference type="EC" id="3.4.24.-" evidence="15"/>
<dbReference type="InterPro" id="IPR001577">
    <property type="entry name" value="Peptidase_M8"/>
</dbReference>
<keyword evidence="11" id="KW-0472">Membrane</keyword>
<evidence type="ECO:0000313" key="17">
    <source>
        <dbReference type="EMBL" id="ORC91501.1"/>
    </source>
</evidence>
<keyword evidence="14" id="KW-0325">Glycoprotein</keyword>
<dbReference type="GO" id="GO:0006508">
    <property type="term" value="P:proteolysis"/>
    <property type="evidence" value="ECO:0007669"/>
    <property type="project" value="UniProtKB-KW"/>
</dbReference>
<comment type="similarity">
    <text evidence="3 15">Belongs to the peptidase M8 family.</text>
</comment>
<dbReference type="EMBL" id="NBCO01000006">
    <property type="protein sequence ID" value="ORC91501.1"/>
    <property type="molecule type" value="Genomic_DNA"/>
</dbReference>
<comment type="cofactor">
    <cofactor evidence="15">
        <name>Zn(2+)</name>
        <dbReference type="ChEBI" id="CHEBI:29105"/>
    </cofactor>
    <text evidence="15">Binds 1 zinc ion per subunit.</text>
</comment>
<dbReference type="Gene3D" id="3.90.132.10">
    <property type="entry name" value="Leishmanolysin , domain 2"/>
    <property type="match status" value="1"/>
</dbReference>
<dbReference type="AlphaFoldDB" id="A0A1X0P3S2"/>
<feature type="compositionally biased region" description="Basic and acidic residues" evidence="16">
    <location>
        <begin position="449"/>
        <end position="462"/>
    </location>
</feature>
<evidence type="ECO:0000256" key="1">
    <source>
        <dbReference type="ARBA" id="ARBA00001249"/>
    </source>
</evidence>
<keyword evidence="4 15" id="KW-0645">Protease</keyword>
<gene>
    <name evidence="17" type="ORF">TM35_000065060</name>
</gene>
<reference evidence="17 18" key="1">
    <citation type="submission" date="2017-03" db="EMBL/GenBank/DDBJ databases">
        <title>An alternative strategy for trypanosome survival in the mammalian bloodstream revealed through genome and transcriptome analysis of the ubiquitous bovine parasite Trypanosoma (Megatrypanum) theileri.</title>
        <authorList>
            <person name="Kelly S."/>
            <person name="Ivens A."/>
            <person name="Mott A."/>
            <person name="O'Neill E."/>
            <person name="Emms D."/>
            <person name="Macleod O."/>
            <person name="Voorheis P."/>
            <person name="Matthews J."/>
            <person name="Matthews K."/>
            <person name="Carrington M."/>
        </authorList>
    </citation>
    <scope>NUCLEOTIDE SEQUENCE [LARGE SCALE GENOMIC DNA]</scope>
    <source>
        <strain evidence="17">Edinburgh</strain>
    </source>
</reference>
<dbReference type="GeneID" id="39983323"/>
<dbReference type="PRINTS" id="PR00782">
    <property type="entry name" value="LSHMANOLYSIN"/>
</dbReference>
<dbReference type="RefSeq" id="XP_028885567.1">
    <property type="nucleotide sequence ID" value="XM_029023543.1"/>
</dbReference>
<evidence type="ECO:0000256" key="9">
    <source>
        <dbReference type="ARBA" id="ARBA00022889"/>
    </source>
</evidence>
<evidence type="ECO:0000256" key="6">
    <source>
        <dbReference type="ARBA" id="ARBA00022729"/>
    </source>
</evidence>
<comment type="catalytic activity">
    <reaction evidence="1">
        <text>Preference for hydrophobic residues at P1 and P1' and basic residues at P2' and P3'. A model nonapeptide is cleaved at -Ala-Tyr-|-Leu-Lys-Lys-.</text>
        <dbReference type="EC" id="3.4.24.36"/>
    </reaction>
</comment>
<dbReference type="GO" id="GO:0007155">
    <property type="term" value="P:cell adhesion"/>
    <property type="evidence" value="ECO:0007669"/>
    <property type="project" value="UniProtKB-KW"/>
</dbReference>
<comment type="caution">
    <text evidence="17">The sequence shown here is derived from an EMBL/GenBank/DDBJ whole genome shotgun (WGS) entry which is preliminary data.</text>
</comment>
<dbReference type="GO" id="GO:0005737">
    <property type="term" value="C:cytoplasm"/>
    <property type="evidence" value="ECO:0007669"/>
    <property type="project" value="TreeGrafter"/>
</dbReference>
<keyword evidence="8 15" id="KW-0862">Zinc</keyword>
<dbReference type="PANTHER" id="PTHR10942">
    <property type="entry name" value="LEISHMANOLYSIN-LIKE PEPTIDASE"/>
    <property type="match status" value="1"/>
</dbReference>
<evidence type="ECO:0000256" key="11">
    <source>
        <dbReference type="ARBA" id="ARBA00023136"/>
    </source>
</evidence>
<evidence type="ECO:0000256" key="14">
    <source>
        <dbReference type="ARBA" id="ARBA00023180"/>
    </source>
</evidence>
<dbReference type="VEuPathDB" id="TriTrypDB:TM35_000065060"/>
<keyword evidence="18" id="KW-1185">Reference proteome</keyword>
<dbReference type="GO" id="GO:0046872">
    <property type="term" value="F:metal ion binding"/>
    <property type="evidence" value="ECO:0007669"/>
    <property type="project" value="UniProtKB-KW"/>
</dbReference>
<evidence type="ECO:0000256" key="5">
    <source>
        <dbReference type="ARBA" id="ARBA00022723"/>
    </source>
</evidence>
<evidence type="ECO:0000256" key="2">
    <source>
        <dbReference type="ARBA" id="ARBA00004370"/>
    </source>
</evidence>
<evidence type="ECO:0000256" key="16">
    <source>
        <dbReference type="SAM" id="MobiDB-lite"/>
    </source>
</evidence>
<sequence length="554" mass="62197">MTTKRMHTLFKEVLPEAIKLHRDRLNVKRVENNLILWKENYNDTTERFVKYCQQFKMPENHFKDGIPNADFMLYVDLHQKPTKIDECTKEQNYGGRPTSALITFLPKEIAATRQYIRLAARDIAIGLGFEILYIGGQNMPYPLLDVNGVKKYVRVLTGKDLKEKMNEHYNCKDYGGMIVHYNATSFSSLWERRIAKDELMSHYTGEPTGMFYTNLTLAVFHSMTFYRANFSMAEPMSWGKQSECGLFKSTCGDVEKHLGKFPNTLCKESEGESTLQCTSDRFGLGVCSKDNNTRGMPAEYKFFETVGEQSEMIKECPIIKPFQQTMCEKGNETLMPGSIVDKMSRCLNVEELQFNDGNNVTGLKVQGICAKVKCEDDKQTVSVQLKGQESKETWHVCENDGTTNLDGSVFKKGTIIRCPKYEEVCTGLPETEPFNISYTEVNVSEDVVEEPKQEEKEKETKDQNNSSTNSEVSGDVANTESGTSTNTQGESAPAAPEDAIQSPNTVLNGTNLTESQMEEESKNANGTDVLGTDSSTVASYMAPLALLVCVLLVL</sequence>
<evidence type="ECO:0000313" key="18">
    <source>
        <dbReference type="Proteomes" id="UP000192257"/>
    </source>
</evidence>
<comment type="subcellular location">
    <subcellularLocation>
        <location evidence="2">Membrane</location>
    </subcellularLocation>
</comment>
<proteinExistence type="inferred from homology"/>
<keyword evidence="9" id="KW-0130">Cell adhesion</keyword>
<keyword evidence="7 15" id="KW-0378">Hydrolase</keyword>
<accession>A0A1X0P3S2</accession>
<protein>
    <recommendedName>
        <fullName evidence="15">Leishmanolysin-like peptidase</fullName>
        <ecNumber evidence="15">3.4.24.-</ecNumber>
    </recommendedName>
</protein>
<dbReference type="Proteomes" id="UP000192257">
    <property type="component" value="Unassembled WGS sequence"/>
</dbReference>
<keyword evidence="6" id="KW-0732">Signal</keyword>
<dbReference type="OrthoDB" id="527990at2759"/>
<keyword evidence="13" id="KW-1015">Disulfide bond</keyword>
<evidence type="ECO:0000256" key="12">
    <source>
        <dbReference type="ARBA" id="ARBA00023145"/>
    </source>
</evidence>
<evidence type="ECO:0000256" key="3">
    <source>
        <dbReference type="ARBA" id="ARBA00005860"/>
    </source>
</evidence>
<keyword evidence="12" id="KW-0865">Zymogen</keyword>
<organism evidence="17 18">
    <name type="scientific">Trypanosoma theileri</name>
    <dbReference type="NCBI Taxonomy" id="67003"/>
    <lineage>
        <taxon>Eukaryota</taxon>
        <taxon>Discoba</taxon>
        <taxon>Euglenozoa</taxon>
        <taxon>Kinetoplastea</taxon>
        <taxon>Metakinetoplastina</taxon>
        <taxon>Trypanosomatida</taxon>
        <taxon>Trypanosomatidae</taxon>
        <taxon>Trypanosoma</taxon>
    </lineage>
</organism>
<evidence type="ECO:0000256" key="10">
    <source>
        <dbReference type="ARBA" id="ARBA00023049"/>
    </source>
</evidence>
<dbReference type="GO" id="GO:0016020">
    <property type="term" value="C:membrane"/>
    <property type="evidence" value="ECO:0007669"/>
    <property type="project" value="UniProtKB-SubCell"/>
</dbReference>